<protein>
    <submittedName>
        <fullName evidence="1">Uncharacterized protein</fullName>
    </submittedName>
</protein>
<reference evidence="1" key="1">
    <citation type="submission" date="2022-10" db="EMBL/GenBank/DDBJ databases">
        <title>Complete Genome of Trichothecium roseum strain YXFP-22015, a Plant Pathogen Isolated from Citrus.</title>
        <authorList>
            <person name="Wang Y."/>
            <person name="Zhu L."/>
        </authorList>
    </citation>
    <scope>NUCLEOTIDE SEQUENCE</scope>
    <source>
        <strain evidence="1">YXFP-22015</strain>
    </source>
</reference>
<sequence>MKFAKELERDAVPEWRIKYLNYKAGKKYVKAVARAVHRTSATPRSNNEQAPSYYTTRSGAVNSPGMSNDNDPGDSFIERTTSAGARSVPASKHGAADEGQALNRDGGALHFFELPAPAMNPGEPVHGTQAEPHGFKTQADALKTRLGRDPARRSLSSSDLPTRHRTFNGDNPNKRSSSGTVPPPQGGGGLRRLLSQGPGLTPRQQMRNGFMMQSFDLVRERERDFYDFMDSELDKVETFYEMKENQAGKRLSILKEQLHEMRNRRINELARARQGEDDGDGAERRGSDNSTTNGWVRPIKAKMFPPGPNSKAMQFMPRTPRLGAATQSDAGRDYSRRPEDDEVSYRTAKRKLKLALQEFYRGLELLKSYALLNRTAFRKINKKFDKAANARPPYRFMNEKVNKAWFVNSDVLEGHIKAVEDLYARYFERGNHKLAAGKLRSLVKKHGTYASSTFQSGFLVGTGLVFSIQGLVYSVQVLFTEDHDLRQETGYLLQIYGGYFLMLLLFSLFCVNCFFWSKNKINYPFIFEFDQRHSLTWSQLSEFPSFFFLLFGIFFWANFSGYGPESLYLWYPVILIAITVIIIFLPAPVLAHRSRRWFLYAHWRLLLAGIYPVEFRDFFLGDIYCSLTYAMSNMELFFCLYRNEWDDPVQCNSNHSRLMGFLAALPPIWRLLQCLRRYRDTRNIFPHLINGGKYTMTILAAVCLSLYRISGSHGNLALFITFSLVNSVYCSIWDLFMDFSLLQAGSRHLGLRDILALKSRWPYYVIMVIDPIIRFAWVFYAIFTHNAQHSTIVSFMVGFVEVVRRGAWALLRVENEHCANVSQYKASRDVPLPYRIEPLMDQASADTSPTITPQREEHAQQAWQAQQQEAQQAAQRQQQQQRQSDQEQGRITGSSTAVASTPGTLRNRKDTLSARTFSRLLAEAHKQDFVKRRKEAGQQGEDEDAARHGQLSDDDMDDDDDEVESDEHENSHEVRQVADLMRRGEASS</sequence>
<organism evidence="1 2">
    <name type="scientific">Trichothecium roseum</name>
    <dbReference type="NCBI Taxonomy" id="47278"/>
    <lineage>
        <taxon>Eukaryota</taxon>
        <taxon>Fungi</taxon>
        <taxon>Dikarya</taxon>
        <taxon>Ascomycota</taxon>
        <taxon>Pezizomycotina</taxon>
        <taxon>Sordariomycetes</taxon>
        <taxon>Hypocreomycetidae</taxon>
        <taxon>Hypocreales</taxon>
        <taxon>Hypocreales incertae sedis</taxon>
        <taxon>Trichothecium</taxon>
    </lineage>
</organism>
<proteinExistence type="predicted"/>
<name>A0ACC0UWL0_9HYPO</name>
<dbReference type="Proteomes" id="UP001163324">
    <property type="component" value="Chromosome 6"/>
</dbReference>
<dbReference type="EMBL" id="CM047945">
    <property type="protein sequence ID" value="KAI9898511.1"/>
    <property type="molecule type" value="Genomic_DNA"/>
</dbReference>
<comment type="caution">
    <text evidence="1">The sequence shown here is derived from an EMBL/GenBank/DDBJ whole genome shotgun (WGS) entry which is preliminary data.</text>
</comment>
<keyword evidence="2" id="KW-1185">Reference proteome</keyword>
<gene>
    <name evidence="1" type="ORF">N3K66_006871</name>
</gene>
<evidence type="ECO:0000313" key="1">
    <source>
        <dbReference type="EMBL" id="KAI9898511.1"/>
    </source>
</evidence>
<accession>A0ACC0UWL0</accession>
<evidence type="ECO:0000313" key="2">
    <source>
        <dbReference type="Proteomes" id="UP001163324"/>
    </source>
</evidence>